<evidence type="ECO:0000256" key="2">
    <source>
        <dbReference type="ARBA" id="ARBA00019059"/>
    </source>
</evidence>
<evidence type="ECO:0000313" key="19">
    <source>
        <dbReference type="Proteomes" id="UP000183104"/>
    </source>
</evidence>
<keyword evidence="9 15" id="KW-0805">Transcription regulation</keyword>
<dbReference type="FunFam" id="3.40.50.2300:FF:000018">
    <property type="entry name" value="DNA-binding transcriptional regulator NtrC"/>
    <property type="match status" value="1"/>
</dbReference>
<dbReference type="PROSITE" id="PS50045">
    <property type="entry name" value="SIGMA54_INTERACT_4"/>
    <property type="match status" value="1"/>
</dbReference>
<keyword evidence="4 15" id="KW-0678">Repressor</keyword>
<keyword evidence="10 15" id="KW-0238">DNA-binding</keyword>
<evidence type="ECO:0000256" key="10">
    <source>
        <dbReference type="ARBA" id="ARBA00023125"/>
    </source>
</evidence>
<dbReference type="InterPro" id="IPR025944">
    <property type="entry name" value="Sigma_54_int_dom_CS"/>
</dbReference>
<dbReference type="STRING" id="381306.AN478_01285"/>
<keyword evidence="3 15" id="KW-0963">Cytoplasm</keyword>
<evidence type="ECO:0000256" key="11">
    <source>
        <dbReference type="ARBA" id="ARBA00023159"/>
    </source>
</evidence>
<dbReference type="SUPFAM" id="SSF52540">
    <property type="entry name" value="P-loop containing nucleoside triphosphate hydrolases"/>
    <property type="match status" value="1"/>
</dbReference>
<evidence type="ECO:0000256" key="3">
    <source>
        <dbReference type="ARBA" id="ARBA00022490"/>
    </source>
</evidence>
<dbReference type="AlphaFoldDB" id="A0A0P9EGT6"/>
<evidence type="ECO:0000256" key="1">
    <source>
        <dbReference type="ARBA" id="ARBA00004496"/>
    </source>
</evidence>
<dbReference type="InterPro" id="IPR009057">
    <property type="entry name" value="Homeodomain-like_sf"/>
</dbReference>
<keyword evidence="13 15" id="KW-0535">Nitrogen fixation</keyword>
<dbReference type="GO" id="GO:0006808">
    <property type="term" value="P:regulation of nitrogen utilization"/>
    <property type="evidence" value="ECO:0007669"/>
    <property type="project" value="UniProtKB-UniRule"/>
</dbReference>
<dbReference type="PROSITE" id="PS00676">
    <property type="entry name" value="SIGMA54_INTERACT_2"/>
    <property type="match status" value="1"/>
</dbReference>
<dbReference type="InterPro" id="IPR002078">
    <property type="entry name" value="Sigma_54_int"/>
</dbReference>
<dbReference type="SUPFAM" id="SSF52172">
    <property type="entry name" value="CheY-like"/>
    <property type="match status" value="1"/>
</dbReference>
<reference evidence="19" key="1">
    <citation type="submission" date="2016-10" db="EMBL/GenBank/DDBJ databases">
        <authorList>
            <person name="Varghese N."/>
        </authorList>
    </citation>
    <scope>NUCLEOTIDE SEQUENCE [LARGE SCALE GENOMIC DNA]</scope>
    <source>
        <strain evidence="19">HL 19</strain>
    </source>
</reference>
<dbReference type="InterPro" id="IPR001789">
    <property type="entry name" value="Sig_transdc_resp-reg_receiver"/>
</dbReference>
<keyword evidence="11 15" id="KW-0010">Activator</keyword>
<dbReference type="Gene3D" id="3.40.50.300">
    <property type="entry name" value="P-loop containing nucleotide triphosphate hydrolases"/>
    <property type="match status" value="1"/>
</dbReference>
<evidence type="ECO:0000256" key="14">
    <source>
        <dbReference type="PROSITE-ProRule" id="PRU00169"/>
    </source>
</evidence>
<dbReference type="InterPro" id="IPR002197">
    <property type="entry name" value="HTH_Fis"/>
</dbReference>
<evidence type="ECO:0000256" key="4">
    <source>
        <dbReference type="ARBA" id="ARBA00022491"/>
    </source>
</evidence>
<dbReference type="CDD" id="cd00009">
    <property type="entry name" value="AAA"/>
    <property type="match status" value="1"/>
</dbReference>
<evidence type="ECO:0000313" key="18">
    <source>
        <dbReference type="EMBL" id="SCY54004.1"/>
    </source>
</evidence>
<feature type="domain" description="Response regulatory" evidence="17">
    <location>
        <begin position="4"/>
        <end position="118"/>
    </location>
</feature>
<dbReference type="OrthoDB" id="9804019at2"/>
<dbReference type="InterPro" id="IPR011006">
    <property type="entry name" value="CheY-like_superfamily"/>
</dbReference>
<dbReference type="SMART" id="SM00448">
    <property type="entry name" value="REC"/>
    <property type="match status" value="1"/>
</dbReference>
<dbReference type="GO" id="GO:0006355">
    <property type="term" value="P:regulation of DNA-templated transcription"/>
    <property type="evidence" value="ECO:0007669"/>
    <property type="project" value="InterPro"/>
</dbReference>
<dbReference type="PROSITE" id="PS00688">
    <property type="entry name" value="SIGMA54_INTERACT_3"/>
    <property type="match status" value="1"/>
</dbReference>
<organism evidence="18 19">
    <name type="scientific">Thiohalorhabdus denitrificans</name>
    <dbReference type="NCBI Taxonomy" id="381306"/>
    <lineage>
        <taxon>Bacteria</taxon>
        <taxon>Pseudomonadati</taxon>
        <taxon>Pseudomonadota</taxon>
        <taxon>Gammaproteobacteria</taxon>
        <taxon>Thiohalorhabdales</taxon>
        <taxon>Thiohalorhabdaceae</taxon>
        <taxon>Thiohalorhabdus</taxon>
    </lineage>
</organism>
<dbReference type="SMART" id="SM00382">
    <property type="entry name" value="AAA"/>
    <property type="match status" value="1"/>
</dbReference>
<dbReference type="GO" id="GO:0000156">
    <property type="term" value="F:phosphorelay response regulator activity"/>
    <property type="evidence" value="ECO:0007669"/>
    <property type="project" value="UniProtKB-UniRule"/>
</dbReference>
<dbReference type="Pfam" id="PF00072">
    <property type="entry name" value="Response_reg"/>
    <property type="match status" value="1"/>
</dbReference>
<dbReference type="RefSeq" id="WP_054964805.1">
    <property type="nucleotide sequence ID" value="NZ_FMUN01000007.1"/>
</dbReference>
<evidence type="ECO:0000256" key="15">
    <source>
        <dbReference type="RuleBase" id="RU365013"/>
    </source>
</evidence>
<dbReference type="InterPro" id="IPR027417">
    <property type="entry name" value="P-loop_NTPase"/>
</dbReference>
<dbReference type="GO" id="GO:0005737">
    <property type="term" value="C:cytoplasm"/>
    <property type="evidence" value="ECO:0007669"/>
    <property type="project" value="UniProtKB-SubCell"/>
</dbReference>
<dbReference type="PANTHER" id="PTHR32071:SF95">
    <property type="entry name" value="DNA-BINDING TRANSCRIPTIONAL REGULATOR NTRC"/>
    <property type="match status" value="1"/>
</dbReference>
<evidence type="ECO:0000259" key="17">
    <source>
        <dbReference type="PROSITE" id="PS50110"/>
    </source>
</evidence>
<dbReference type="InterPro" id="IPR025943">
    <property type="entry name" value="Sigma_54_int_dom_ATP-bd_2"/>
</dbReference>
<protein>
    <recommendedName>
        <fullName evidence="2 15">DNA-binding transcriptional regulator NtrC</fullName>
    </recommendedName>
    <alternativeName>
        <fullName evidence="15">Nitrogen regulation protein NR(I)</fullName>
    </alternativeName>
</protein>
<comment type="subcellular location">
    <subcellularLocation>
        <location evidence="1 15">Cytoplasm</location>
    </subcellularLocation>
</comment>
<evidence type="ECO:0000256" key="7">
    <source>
        <dbReference type="ARBA" id="ARBA00022840"/>
    </source>
</evidence>
<dbReference type="InterPro" id="IPR010114">
    <property type="entry name" value="Transcript_reg_NtrC"/>
</dbReference>
<dbReference type="InterPro" id="IPR025662">
    <property type="entry name" value="Sigma_54_int_dom_ATP-bd_1"/>
</dbReference>
<evidence type="ECO:0000256" key="13">
    <source>
        <dbReference type="ARBA" id="ARBA00023231"/>
    </source>
</evidence>
<keyword evidence="5 14" id="KW-0597">Phosphoprotein</keyword>
<dbReference type="NCBIfam" id="NF008176">
    <property type="entry name" value="PRK10923.1"/>
    <property type="match status" value="1"/>
</dbReference>
<accession>A0A0P9EGT6</accession>
<dbReference type="InterPro" id="IPR058031">
    <property type="entry name" value="AAA_lid_NorR"/>
</dbReference>
<dbReference type="Pfam" id="PF25601">
    <property type="entry name" value="AAA_lid_14"/>
    <property type="match status" value="1"/>
</dbReference>
<evidence type="ECO:0000256" key="9">
    <source>
        <dbReference type="ARBA" id="ARBA00023015"/>
    </source>
</evidence>
<evidence type="ECO:0000256" key="6">
    <source>
        <dbReference type="ARBA" id="ARBA00022741"/>
    </source>
</evidence>
<dbReference type="Gene3D" id="1.10.10.60">
    <property type="entry name" value="Homeodomain-like"/>
    <property type="match status" value="1"/>
</dbReference>
<dbReference type="FunFam" id="1.10.8.60:FF:000014">
    <property type="entry name" value="DNA-binding transcriptional regulator NtrC"/>
    <property type="match status" value="1"/>
</dbReference>
<dbReference type="Pfam" id="PF00158">
    <property type="entry name" value="Sigma54_activat"/>
    <property type="match status" value="1"/>
</dbReference>
<keyword evidence="7 15" id="KW-0067">ATP-binding</keyword>
<sequence>MSPTVWVVDDDASIRWVLEKALGEAGMEVRAFESAAPVLRELPEGRPDLVISDVRMPGEDGFALLRRIRADHPGLPVLLTTAYSDMDAAVAAFEEGAFEYLPKPFNVAEAVSLARHAIAQAPAAGEEPAAEEKRPEILGEAPAMQQVFRIIGRLVSSEANVLITGESGTGKELVARALHRHSPRAGGPFVALNTAAVPAELLESELFGHERGAFTGAVERRLGRFEEAEGGTLFLDEIGDMPAELQTRLLRVLAEGEFQRVGGRQLLHADVRIIAATHQDLPALIADGGFREDLYHRLNVVPIHLPPLRERREDIPRLARHFLEEVAAELGLQPKQPDPETLSLLAAHTWPGNVRELENLCRRLTLMAPGATILPEDLPEPYREAPAETDTGGWQEALAEWVRGALGAGRDEVGDRVQAETERVLIREALAHTGGHRQRAAALLGWGRNTLTRKIRERGLSPEDDN</sequence>
<dbReference type="PRINTS" id="PR01590">
    <property type="entry name" value="HTHFIS"/>
</dbReference>
<dbReference type="Gene3D" id="1.10.8.60">
    <property type="match status" value="1"/>
</dbReference>
<name>A0A0P9EGT6_9GAMM</name>
<keyword evidence="6 15" id="KW-0547">Nucleotide-binding</keyword>
<dbReference type="PATRIC" id="fig|381306.5.peg.2612"/>
<dbReference type="PROSITE" id="PS00675">
    <property type="entry name" value="SIGMA54_INTERACT_1"/>
    <property type="match status" value="1"/>
</dbReference>
<evidence type="ECO:0000256" key="12">
    <source>
        <dbReference type="ARBA" id="ARBA00023163"/>
    </source>
</evidence>
<dbReference type="SUPFAM" id="SSF46689">
    <property type="entry name" value="Homeodomain-like"/>
    <property type="match status" value="1"/>
</dbReference>
<dbReference type="Pfam" id="PF02954">
    <property type="entry name" value="HTH_8"/>
    <property type="match status" value="1"/>
</dbReference>
<proteinExistence type="predicted"/>
<dbReference type="InterPro" id="IPR003593">
    <property type="entry name" value="AAA+_ATPase"/>
</dbReference>
<dbReference type="FunFam" id="3.40.50.300:FF:000006">
    <property type="entry name" value="DNA-binding transcriptional regulator NtrC"/>
    <property type="match status" value="1"/>
</dbReference>
<dbReference type="PANTHER" id="PTHR32071">
    <property type="entry name" value="TRANSCRIPTIONAL REGULATORY PROTEIN"/>
    <property type="match status" value="1"/>
</dbReference>
<dbReference type="EMBL" id="FMUN01000007">
    <property type="protein sequence ID" value="SCY54004.1"/>
    <property type="molecule type" value="Genomic_DNA"/>
</dbReference>
<dbReference type="PROSITE" id="PS50110">
    <property type="entry name" value="RESPONSE_REGULATORY"/>
    <property type="match status" value="1"/>
</dbReference>
<dbReference type="GO" id="GO:0005524">
    <property type="term" value="F:ATP binding"/>
    <property type="evidence" value="ECO:0007669"/>
    <property type="project" value="UniProtKB-KW"/>
</dbReference>
<keyword evidence="19" id="KW-1185">Reference proteome</keyword>
<keyword evidence="8 15" id="KW-0902">Two-component regulatory system</keyword>
<evidence type="ECO:0000256" key="8">
    <source>
        <dbReference type="ARBA" id="ARBA00023012"/>
    </source>
</evidence>
<dbReference type="Proteomes" id="UP000183104">
    <property type="component" value="Unassembled WGS sequence"/>
</dbReference>
<evidence type="ECO:0000259" key="16">
    <source>
        <dbReference type="PROSITE" id="PS50045"/>
    </source>
</evidence>
<comment type="function">
    <text evidence="15">Member of the two-component regulatory system NtrB/NtrC, which controls expression of the nitrogen-regulated (ntr) genes in response to nitrogen limitation. Phosphorylated NtrC binds directly to DNA and stimulates the formation of open promoter-sigma54-RNA polymerase complexes.</text>
</comment>
<dbReference type="GO" id="GO:0043565">
    <property type="term" value="F:sequence-specific DNA binding"/>
    <property type="evidence" value="ECO:0007669"/>
    <property type="project" value="InterPro"/>
</dbReference>
<feature type="modified residue" description="4-aspartylphosphate" evidence="14">
    <location>
        <position position="53"/>
    </location>
</feature>
<dbReference type="NCBIfam" id="TIGR01818">
    <property type="entry name" value="ntrC"/>
    <property type="match status" value="1"/>
</dbReference>
<gene>
    <name evidence="15" type="primary">ntrC</name>
    <name evidence="18" type="ORF">SAMN05661077_2411</name>
</gene>
<evidence type="ECO:0000256" key="5">
    <source>
        <dbReference type="ARBA" id="ARBA00022553"/>
    </source>
</evidence>
<feature type="domain" description="Sigma-54 factor interaction" evidence="16">
    <location>
        <begin position="137"/>
        <end position="366"/>
    </location>
</feature>
<dbReference type="Gene3D" id="3.40.50.2300">
    <property type="match status" value="1"/>
</dbReference>
<keyword evidence="12 15" id="KW-0804">Transcription</keyword>